<keyword evidence="2" id="KW-1185">Reference proteome</keyword>
<accession>A0ACC1ALE1</accession>
<comment type="caution">
    <text evidence="1">The sequence shown here is derived from an EMBL/GenBank/DDBJ whole genome shotgun (WGS) entry which is preliminary data.</text>
</comment>
<dbReference type="EMBL" id="CM047906">
    <property type="protein sequence ID" value="KAJ0087502.1"/>
    <property type="molecule type" value="Genomic_DNA"/>
</dbReference>
<name>A0ACC1ALE1_9ROSI</name>
<organism evidence="1 2">
    <name type="scientific">Pistacia atlantica</name>
    <dbReference type="NCBI Taxonomy" id="434234"/>
    <lineage>
        <taxon>Eukaryota</taxon>
        <taxon>Viridiplantae</taxon>
        <taxon>Streptophyta</taxon>
        <taxon>Embryophyta</taxon>
        <taxon>Tracheophyta</taxon>
        <taxon>Spermatophyta</taxon>
        <taxon>Magnoliopsida</taxon>
        <taxon>eudicotyledons</taxon>
        <taxon>Gunneridae</taxon>
        <taxon>Pentapetalae</taxon>
        <taxon>rosids</taxon>
        <taxon>malvids</taxon>
        <taxon>Sapindales</taxon>
        <taxon>Anacardiaceae</taxon>
        <taxon>Pistacia</taxon>
    </lineage>
</organism>
<dbReference type="Proteomes" id="UP001164250">
    <property type="component" value="Chromosome 10"/>
</dbReference>
<protein>
    <submittedName>
        <fullName evidence="1">Uncharacterized protein</fullName>
    </submittedName>
</protein>
<evidence type="ECO:0000313" key="2">
    <source>
        <dbReference type="Proteomes" id="UP001164250"/>
    </source>
</evidence>
<sequence>MLKIKLNNNISLIHRVKILLKRTEELHLELNGVKNAIDELDEDGFAQLKHLHVQNGHELLYVVNVVSSKTVFPNLESLFLHNLIKLQKICDGELSGKSFSELRILKVEKCDMLKHLFSFSEHKKFSQLQEIEVIDCKFEFTQLRSLVLQCLPQFISFGIKVVLPRLENLKLSSIKIEDILLDQHQPMSSSFQYLKSLTVEECNGLKFLFSSSMVKSIMQLQELEICNCKSMEVVILNSEELEVQDKMIDMSFPKLFYLKLVGLPKLTRFGIGNSVKFPTLIELHIESCSNLKTFFHTFSSVDMLRKEPEEVSLEDYNIDVNPFFADKVAFPSLEKMILLHLDNLQLIWHNQLHGDSFSKLKEVRVEACEKLMTIVLSNSTQPLLTFPNLEMLTIAQCQNVKSLIPVSIVTGLKKLKHLQITACGLEEIVANEEVDGAPRFLFPQLTFLILQNLPKLKAFYMGLHTTEWSMLKQLLVYNCGKIKVCASEFPRVQNTAEETQHFLCLSGKV</sequence>
<evidence type="ECO:0000313" key="1">
    <source>
        <dbReference type="EMBL" id="KAJ0087502.1"/>
    </source>
</evidence>
<gene>
    <name evidence="1" type="ORF">Patl1_07056</name>
</gene>
<reference evidence="2" key="1">
    <citation type="journal article" date="2023" name="G3 (Bethesda)">
        <title>Genome assembly and association tests identify interacting loci associated with vigor, precocity, and sex in interspecific pistachio rootstocks.</title>
        <authorList>
            <person name="Palmer W."/>
            <person name="Jacygrad E."/>
            <person name="Sagayaradj S."/>
            <person name="Cavanaugh K."/>
            <person name="Han R."/>
            <person name="Bertier L."/>
            <person name="Beede B."/>
            <person name="Kafkas S."/>
            <person name="Golino D."/>
            <person name="Preece J."/>
            <person name="Michelmore R."/>
        </authorList>
    </citation>
    <scope>NUCLEOTIDE SEQUENCE [LARGE SCALE GENOMIC DNA]</scope>
</reference>
<proteinExistence type="predicted"/>